<dbReference type="AlphaFoldDB" id="A0A397A284"/>
<dbReference type="GO" id="GO:0005524">
    <property type="term" value="F:ATP binding"/>
    <property type="evidence" value="ECO:0007669"/>
    <property type="project" value="UniProtKB-KW"/>
</dbReference>
<name>A0A397A284_APHAT</name>
<dbReference type="Proteomes" id="UP000265427">
    <property type="component" value="Unassembled WGS sequence"/>
</dbReference>
<keyword evidence="7 9" id="KW-1133">Transmembrane helix</keyword>
<dbReference type="GO" id="GO:0016020">
    <property type="term" value="C:membrane"/>
    <property type="evidence" value="ECO:0007669"/>
    <property type="project" value="UniProtKB-SubCell"/>
</dbReference>
<keyword evidence="5" id="KW-0547">Nucleotide-binding</keyword>
<evidence type="ECO:0000256" key="8">
    <source>
        <dbReference type="ARBA" id="ARBA00023136"/>
    </source>
</evidence>
<dbReference type="PROSITE" id="PS50893">
    <property type="entry name" value="ABC_TRANSPORTER_2"/>
    <property type="match status" value="1"/>
</dbReference>
<protein>
    <recommendedName>
        <fullName evidence="10">ABC transporter domain-containing protein</fullName>
    </recommendedName>
</protein>
<dbReference type="InterPro" id="IPR003593">
    <property type="entry name" value="AAA+_ATPase"/>
</dbReference>
<gene>
    <name evidence="11" type="ORF">DYB36_005459</name>
</gene>
<dbReference type="PROSITE" id="PS00211">
    <property type="entry name" value="ABC_TRANSPORTER_1"/>
    <property type="match status" value="1"/>
</dbReference>
<dbReference type="Gene3D" id="3.40.50.300">
    <property type="entry name" value="P-loop containing nucleotide triphosphate hydrolases"/>
    <property type="match status" value="1"/>
</dbReference>
<dbReference type="GO" id="GO:0016887">
    <property type="term" value="F:ATP hydrolysis activity"/>
    <property type="evidence" value="ECO:0007669"/>
    <property type="project" value="InterPro"/>
</dbReference>
<dbReference type="PANTHER" id="PTHR48042">
    <property type="entry name" value="ABC TRANSPORTER G FAMILY MEMBER 11"/>
    <property type="match status" value="1"/>
</dbReference>
<feature type="transmembrane region" description="Helical" evidence="9">
    <location>
        <begin position="427"/>
        <end position="449"/>
    </location>
</feature>
<comment type="subcellular location">
    <subcellularLocation>
        <location evidence="1">Membrane</location>
        <topology evidence="1">Multi-pass membrane protein</topology>
    </subcellularLocation>
</comment>
<evidence type="ECO:0000259" key="10">
    <source>
        <dbReference type="PROSITE" id="PS50893"/>
    </source>
</evidence>
<comment type="caution">
    <text evidence="11">The sequence shown here is derived from an EMBL/GenBank/DDBJ whole genome shotgun (WGS) entry which is preliminary data.</text>
</comment>
<evidence type="ECO:0000256" key="6">
    <source>
        <dbReference type="ARBA" id="ARBA00022840"/>
    </source>
</evidence>
<dbReference type="FunFam" id="3.40.50.300:FF:001305">
    <property type="entry name" value="ABCG transporter ABC superfamily"/>
    <property type="match status" value="1"/>
</dbReference>
<dbReference type="InterPro" id="IPR017871">
    <property type="entry name" value="ABC_transporter-like_CS"/>
</dbReference>
<dbReference type="SUPFAM" id="SSF52540">
    <property type="entry name" value="P-loop containing nucleoside triphosphate hydrolases"/>
    <property type="match status" value="1"/>
</dbReference>
<dbReference type="InterPro" id="IPR003439">
    <property type="entry name" value="ABC_transporter-like_ATP-bd"/>
</dbReference>
<evidence type="ECO:0000256" key="1">
    <source>
        <dbReference type="ARBA" id="ARBA00004141"/>
    </source>
</evidence>
<evidence type="ECO:0000256" key="7">
    <source>
        <dbReference type="ARBA" id="ARBA00022989"/>
    </source>
</evidence>
<dbReference type="InterPro" id="IPR013525">
    <property type="entry name" value="ABC2_TM"/>
</dbReference>
<dbReference type="PANTHER" id="PTHR48042:SF11">
    <property type="entry name" value="ABC TRANSPORTER G FAMILY MEMBER 11"/>
    <property type="match status" value="1"/>
</dbReference>
<evidence type="ECO:0000256" key="9">
    <source>
        <dbReference type="SAM" id="Phobius"/>
    </source>
</evidence>
<evidence type="ECO:0000313" key="12">
    <source>
        <dbReference type="Proteomes" id="UP000265427"/>
    </source>
</evidence>
<sequence>MVQLPSLHFSPCDVPRHVKPLQNECTLGWDNLSYTVSRRGQHPKLIINRVSGRAAPGELVAIMGPSGSGKTTLLDILADRISSGQVTGQIDLNGRPRPVKTFRLLSSYVSQEDALTGSFTVLETLRFAARLSVPANVLATEREGRVQAAIDDMGLRSCEHTVVGDIFRKGLSGGQKRRLSIAIELLSKPTILLLDEPTSGLDAASTYNVMAYIQKLCLSQKHTVICTIHQPSTKVYTMFAKVLVLAQGETVFFGSPHDLLLHFANIGYLHQLLPSPHLVYHFAPLSKADLREMKPSVGRQFLMVLQRTALENVRNPGIFWMRFVMFFALSAMSGTLYLNHDHQLTDVDLVSLLFGAPAFTTFLSVAALPFFLDQRAVFSRERANSGLNVGAYAVATFVAGLPGLALLAITTTVMVVPMTGLRGFGPFFGIMFTSLTSAESFMCVLGVLVPNAIMGIAVGSACFGMFVLTEGFMVPKPAIQPYWRWGHYLGFHTYSFEALVANQFQGVNTPSADAVLTRFDLHDVHVGSHAGVLVGYALVLQGLGGVLLYVLHTGRR</sequence>
<dbReference type="Pfam" id="PF00005">
    <property type="entry name" value="ABC_tran"/>
    <property type="match status" value="1"/>
</dbReference>
<dbReference type="InterPro" id="IPR027417">
    <property type="entry name" value="P-loop_NTPase"/>
</dbReference>
<dbReference type="EMBL" id="QUSZ01009138">
    <property type="protein sequence ID" value="RHX99490.1"/>
    <property type="molecule type" value="Genomic_DNA"/>
</dbReference>
<dbReference type="GO" id="GO:0140359">
    <property type="term" value="F:ABC-type transporter activity"/>
    <property type="evidence" value="ECO:0007669"/>
    <property type="project" value="InterPro"/>
</dbReference>
<feature type="domain" description="ABC transporter" evidence="10">
    <location>
        <begin position="27"/>
        <end position="272"/>
    </location>
</feature>
<feature type="transmembrane region" description="Helical" evidence="9">
    <location>
        <begin position="530"/>
        <end position="551"/>
    </location>
</feature>
<keyword evidence="3" id="KW-0813">Transport</keyword>
<reference evidence="11 12" key="1">
    <citation type="submission" date="2018-08" db="EMBL/GenBank/DDBJ databases">
        <title>Aphanomyces genome sequencing and annotation.</title>
        <authorList>
            <person name="Minardi D."/>
            <person name="Oidtmann B."/>
            <person name="Van Der Giezen M."/>
            <person name="Studholme D.J."/>
        </authorList>
    </citation>
    <scope>NUCLEOTIDE SEQUENCE [LARGE SCALE GENOMIC DNA]</scope>
    <source>
        <strain evidence="11 12">Kv</strain>
    </source>
</reference>
<feature type="transmembrane region" description="Helical" evidence="9">
    <location>
        <begin position="392"/>
        <end position="415"/>
    </location>
</feature>
<feature type="transmembrane region" description="Helical" evidence="9">
    <location>
        <begin position="319"/>
        <end position="338"/>
    </location>
</feature>
<evidence type="ECO:0000313" key="11">
    <source>
        <dbReference type="EMBL" id="RHX99490.1"/>
    </source>
</evidence>
<organism evidence="11 12">
    <name type="scientific">Aphanomyces astaci</name>
    <name type="common">Crayfish plague agent</name>
    <dbReference type="NCBI Taxonomy" id="112090"/>
    <lineage>
        <taxon>Eukaryota</taxon>
        <taxon>Sar</taxon>
        <taxon>Stramenopiles</taxon>
        <taxon>Oomycota</taxon>
        <taxon>Saprolegniomycetes</taxon>
        <taxon>Saprolegniales</taxon>
        <taxon>Verrucalvaceae</taxon>
        <taxon>Aphanomyces</taxon>
    </lineage>
</organism>
<feature type="transmembrane region" description="Helical" evidence="9">
    <location>
        <begin position="350"/>
        <end position="372"/>
    </location>
</feature>
<evidence type="ECO:0000256" key="3">
    <source>
        <dbReference type="ARBA" id="ARBA00022448"/>
    </source>
</evidence>
<evidence type="ECO:0000256" key="4">
    <source>
        <dbReference type="ARBA" id="ARBA00022692"/>
    </source>
</evidence>
<keyword evidence="8 9" id="KW-0472">Membrane</keyword>
<comment type="similarity">
    <text evidence="2">Belongs to the ABC transporter superfamily. ABCG family. Eye pigment precursor importer (TC 3.A.1.204) subfamily.</text>
</comment>
<keyword evidence="6" id="KW-0067">ATP-binding</keyword>
<proteinExistence type="inferred from homology"/>
<keyword evidence="4 9" id="KW-0812">Transmembrane</keyword>
<dbReference type="VEuPathDB" id="FungiDB:H257_12861"/>
<dbReference type="SMART" id="SM00382">
    <property type="entry name" value="AAA"/>
    <property type="match status" value="1"/>
</dbReference>
<dbReference type="InterPro" id="IPR052215">
    <property type="entry name" value="Plant_ABCG"/>
</dbReference>
<evidence type="ECO:0000256" key="5">
    <source>
        <dbReference type="ARBA" id="ARBA00022741"/>
    </source>
</evidence>
<dbReference type="CDD" id="cd03213">
    <property type="entry name" value="ABCG_EPDR"/>
    <property type="match status" value="1"/>
</dbReference>
<accession>A0A397A284</accession>
<dbReference type="Pfam" id="PF01061">
    <property type="entry name" value="ABC2_membrane"/>
    <property type="match status" value="1"/>
</dbReference>
<feature type="transmembrane region" description="Helical" evidence="9">
    <location>
        <begin position="456"/>
        <end position="474"/>
    </location>
</feature>
<evidence type="ECO:0000256" key="2">
    <source>
        <dbReference type="ARBA" id="ARBA00005814"/>
    </source>
</evidence>